<protein>
    <submittedName>
        <fullName evidence="1">Uncharacterized protein</fullName>
    </submittedName>
</protein>
<evidence type="ECO:0000313" key="1">
    <source>
        <dbReference type="EMBL" id="JAH76020.1"/>
    </source>
</evidence>
<name>A0A0E9VEY6_ANGAN</name>
<dbReference type="AlphaFoldDB" id="A0A0E9VEY6"/>
<proteinExistence type="predicted"/>
<sequence>MLLRETRVHVCSLTVCICICHVINE</sequence>
<organism evidence="1">
    <name type="scientific">Anguilla anguilla</name>
    <name type="common">European freshwater eel</name>
    <name type="synonym">Muraena anguilla</name>
    <dbReference type="NCBI Taxonomy" id="7936"/>
    <lineage>
        <taxon>Eukaryota</taxon>
        <taxon>Metazoa</taxon>
        <taxon>Chordata</taxon>
        <taxon>Craniata</taxon>
        <taxon>Vertebrata</taxon>
        <taxon>Euteleostomi</taxon>
        <taxon>Actinopterygii</taxon>
        <taxon>Neopterygii</taxon>
        <taxon>Teleostei</taxon>
        <taxon>Anguilliformes</taxon>
        <taxon>Anguillidae</taxon>
        <taxon>Anguilla</taxon>
    </lineage>
</organism>
<reference evidence="1" key="2">
    <citation type="journal article" date="2015" name="Fish Shellfish Immunol.">
        <title>Early steps in the European eel (Anguilla anguilla)-Vibrio vulnificus interaction in the gills: Role of the RtxA13 toxin.</title>
        <authorList>
            <person name="Callol A."/>
            <person name="Pajuelo D."/>
            <person name="Ebbesson L."/>
            <person name="Teles M."/>
            <person name="MacKenzie S."/>
            <person name="Amaro C."/>
        </authorList>
    </citation>
    <scope>NUCLEOTIDE SEQUENCE</scope>
</reference>
<dbReference type="EMBL" id="GBXM01032557">
    <property type="protein sequence ID" value="JAH76020.1"/>
    <property type="molecule type" value="Transcribed_RNA"/>
</dbReference>
<accession>A0A0E9VEY6</accession>
<reference evidence="1" key="1">
    <citation type="submission" date="2014-11" db="EMBL/GenBank/DDBJ databases">
        <authorList>
            <person name="Amaro Gonzalez C."/>
        </authorList>
    </citation>
    <scope>NUCLEOTIDE SEQUENCE</scope>
</reference>